<evidence type="ECO:0000256" key="1">
    <source>
        <dbReference type="SAM" id="MobiDB-lite"/>
    </source>
</evidence>
<dbReference type="Proteomes" id="UP001642464">
    <property type="component" value="Unassembled WGS sequence"/>
</dbReference>
<protein>
    <submittedName>
        <fullName evidence="2">Calmodulin-like protein</fullName>
    </submittedName>
</protein>
<accession>A0ABP0R2P3</accession>
<keyword evidence="3" id="KW-1185">Reference proteome</keyword>
<evidence type="ECO:0000313" key="2">
    <source>
        <dbReference type="EMBL" id="CAK9093895.1"/>
    </source>
</evidence>
<name>A0ABP0R2P3_9DINO</name>
<proteinExistence type="predicted"/>
<reference evidence="2 3" key="1">
    <citation type="submission" date="2024-02" db="EMBL/GenBank/DDBJ databases">
        <authorList>
            <person name="Chen Y."/>
            <person name="Shah S."/>
            <person name="Dougan E. K."/>
            <person name="Thang M."/>
            <person name="Chan C."/>
        </authorList>
    </citation>
    <scope>NUCLEOTIDE SEQUENCE [LARGE SCALE GENOMIC DNA]</scope>
</reference>
<feature type="region of interest" description="Disordered" evidence="1">
    <location>
        <begin position="90"/>
        <end position="111"/>
    </location>
</feature>
<comment type="caution">
    <text evidence="2">The sequence shown here is derived from an EMBL/GenBank/DDBJ whole genome shotgun (WGS) entry which is preliminary data.</text>
</comment>
<sequence>MASNAPTEMPTSEEQFQEVRSFALDSSRLLEMQVSLLQNYIGEHTAQPEALRPVSQAVDEVLDTIQELQLKLATESMKGKTEERMVRLLPPQKAGQRKATAARGEQETKKK</sequence>
<organism evidence="2 3">
    <name type="scientific">Durusdinium trenchii</name>
    <dbReference type="NCBI Taxonomy" id="1381693"/>
    <lineage>
        <taxon>Eukaryota</taxon>
        <taxon>Sar</taxon>
        <taxon>Alveolata</taxon>
        <taxon>Dinophyceae</taxon>
        <taxon>Suessiales</taxon>
        <taxon>Symbiodiniaceae</taxon>
        <taxon>Durusdinium</taxon>
    </lineage>
</organism>
<evidence type="ECO:0000313" key="3">
    <source>
        <dbReference type="Proteomes" id="UP001642464"/>
    </source>
</evidence>
<gene>
    <name evidence="2" type="ORF">SCF082_LOCUS44151</name>
</gene>
<dbReference type="EMBL" id="CAXAMM010040540">
    <property type="protein sequence ID" value="CAK9093895.1"/>
    <property type="molecule type" value="Genomic_DNA"/>
</dbReference>